<sequence>MVAFPKLILCLATLAVSVASTSLRTSPRVTRGFRRSVARGWSLHRRADPDTVLPLKFTLVQSNLENLDSYLLDIADPHSPNYGNHWSYAKVAETFRPSKESVDTVHSWLVDDLGIDSHKVQINGNGDTVQLNITVAEAENILGAEYYIYRAGEGGDERIGCHEGYSLPEHVSKHVDFVWPTIHLGRPSLNRRDGFVSSTPGAGQAAPGPRIKKAVEKSKLPLLGCDEAVTLDCLRDLYNFHYTPVSGKKNSVAVAEFEEEIFQQSDLNLFFETYEPSLVDFEPKVVSIENGTVAPPGDFGEATLDIELVMGLLGPKQNVTVYQVGDVEQPIDALLAAFDASYCNIDPVNEQGLTDCGNKPRSNVVSISYHFEPDFIDPGITPIVQRGCREFGKLSLTGITWVASSGDGGVAYSQAEECLVDGELEFFPDEGSFVGQFPASCPYVTAVGATSVAPGKSANDPEIATTAFPSGGGFSNNFPLPKWQEVVVKNYVENFANKSYGPDIYNRSGRAYPDVSTNGFPTVIAEGGGFVLTGGTSASAPIFASFVAAINDARLARGKRPVGWINPALYSFSSHVYNDVTNGTNPGCGTDGFSAAPGWDPITGLGTPNFPKLLQAFLELR</sequence>
<protein>
    <submittedName>
        <fullName evidence="11">Subtilisin-like protein</fullName>
    </submittedName>
</protein>
<feature type="signal peptide" evidence="9">
    <location>
        <begin position="1"/>
        <end position="20"/>
    </location>
</feature>
<dbReference type="GO" id="GO:0046872">
    <property type="term" value="F:metal ion binding"/>
    <property type="evidence" value="ECO:0007669"/>
    <property type="project" value="UniProtKB-UniRule"/>
</dbReference>
<dbReference type="Pfam" id="PF09286">
    <property type="entry name" value="Pro-kuma_activ"/>
    <property type="match status" value="1"/>
</dbReference>
<dbReference type="EMBL" id="ML210994">
    <property type="protein sequence ID" value="TFK92690.1"/>
    <property type="molecule type" value="Genomic_DNA"/>
</dbReference>
<evidence type="ECO:0000259" key="10">
    <source>
        <dbReference type="PROSITE" id="PS51695"/>
    </source>
</evidence>
<dbReference type="PANTHER" id="PTHR14218">
    <property type="entry name" value="PROTEASE S8 TRIPEPTIDYL PEPTIDASE I CLN2"/>
    <property type="match status" value="1"/>
</dbReference>
<feature type="chain" id="PRO_5022962447" evidence="9">
    <location>
        <begin position="21"/>
        <end position="621"/>
    </location>
</feature>
<keyword evidence="3 8" id="KW-0479">Metal-binding</keyword>
<feature type="domain" description="Peptidase S53" evidence="10">
    <location>
        <begin position="228"/>
        <end position="620"/>
    </location>
</feature>
<dbReference type="GO" id="GO:0005576">
    <property type="term" value="C:extracellular region"/>
    <property type="evidence" value="ECO:0007669"/>
    <property type="project" value="UniProtKB-SubCell"/>
</dbReference>
<evidence type="ECO:0000256" key="7">
    <source>
        <dbReference type="ARBA" id="ARBA00023145"/>
    </source>
</evidence>
<evidence type="ECO:0000256" key="9">
    <source>
        <dbReference type="SAM" id="SignalP"/>
    </source>
</evidence>
<feature type="binding site" evidence="8">
    <location>
        <position position="579"/>
    </location>
    <ligand>
        <name>Ca(2+)</name>
        <dbReference type="ChEBI" id="CHEBI:29108"/>
    </ligand>
</feature>
<dbReference type="SUPFAM" id="SSF54897">
    <property type="entry name" value="Protease propeptides/inhibitors"/>
    <property type="match status" value="1"/>
</dbReference>
<dbReference type="AlphaFoldDB" id="A0A5C3PW51"/>
<accession>A0A5C3PW51</accession>
<keyword evidence="6 8" id="KW-0106">Calcium</keyword>
<dbReference type="GO" id="GO:0006508">
    <property type="term" value="P:proteolysis"/>
    <property type="evidence" value="ECO:0007669"/>
    <property type="project" value="UniProtKB-KW"/>
</dbReference>
<dbReference type="InterPro" id="IPR030400">
    <property type="entry name" value="Sedolisin_dom"/>
</dbReference>
<evidence type="ECO:0000313" key="11">
    <source>
        <dbReference type="EMBL" id="TFK92690.1"/>
    </source>
</evidence>
<evidence type="ECO:0000256" key="4">
    <source>
        <dbReference type="ARBA" id="ARBA00022801"/>
    </source>
</evidence>
<dbReference type="InterPro" id="IPR036852">
    <property type="entry name" value="Peptidase_S8/S53_dom_sf"/>
</dbReference>
<feature type="binding site" evidence="8">
    <location>
        <position position="598"/>
    </location>
    <ligand>
        <name>Ca(2+)</name>
        <dbReference type="ChEBI" id="CHEBI:29108"/>
    </ligand>
</feature>
<comment type="cofactor">
    <cofactor evidence="8">
        <name>Ca(2+)</name>
        <dbReference type="ChEBI" id="CHEBI:29108"/>
    </cofactor>
    <text evidence="8">Binds 1 Ca(2+) ion per subunit.</text>
</comment>
<keyword evidence="12" id="KW-1185">Reference proteome</keyword>
<keyword evidence="9" id="KW-0732">Signal</keyword>
<proteinExistence type="predicted"/>
<evidence type="ECO:0000256" key="5">
    <source>
        <dbReference type="ARBA" id="ARBA00022825"/>
    </source>
</evidence>
<dbReference type="InterPro" id="IPR015366">
    <property type="entry name" value="S53_propep"/>
</dbReference>
<dbReference type="PROSITE" id="PS51695">
    <property type="entry name" value="SEDOLISIN"/>
    <property type="match status" value="1"/>
</dbReference>
<feature type="binding site" evidence="8">
    <location>
        <position position="600"/>
    </location>
    <ligand>
        <name>Ca(2+)</name>
        <dbReference type="ChEBI" id="CHEBI:29108"/>
    </ligand>
</feature>
<dbReference type="CDD" id="cd11377">
    <property type="entry name" value="Pro-peptidase_S53"/>
    <property type="match status" value="1"/>
</dbReference>
<dbReference type="InParanoid" id="A0A5C3PW51"/>
<dbReference type="SMART" id="SM00944">
    <property type="entry name" value="Pro-kuma_activ"/>
    <property type="match status" value="1"/>
</dbReference>
<evidence type="ECO:0000256" key="6">
    <source>
        <dbReference type="ARBA" id="ARBA00022837"/>
    </source>
</evidence>
<dbReference type="InterPro" id="IPR050819">
    <property type="entry name" value="Tripeptidyl-peptidase_I"/>
</dbReference>
<name>A0A5C3PW51_9APHY</name>
<keyword evidence="7" id="KW-0865">Zymogen</keyword>
<feature type="active site" description="Charge relay system" evidence="8">
    <location>
        <position position="305"/>
    </location>
</feature>
<feature type="active site" description="Charge relay system" evidence="8">
    <location>
        <position position="301"/>
    </location>
</feature>
<keyword evidence="5 8" id="KW-0720">Serine protease</keyword>
<gene>
    <name evidence="11" type="ORF">K466DRAFT_659131</name>
</gene>
<evidence type="ECO:0000256" key="8">
    <source>
        <dbReference type="PROSITE-ProRule" id="PRU01032"/>
    </source>
</evidence>
<reference evidence="11 12" key="1">
    <citation type="journal article" date="2019" name="Nat. Ecol. Evol.">
        <title>Megaphylogeny resolves global patterns of mushroom evolution.</title>
        <authorList>
            <person name="Varga T."/>
            <person name="Krizsan K."/>
            <person name="Foldi C."/>
            <person name="Dima B."/>
            <person name="Sanchez-Garcia M."/>
            <person name="Sanchez-Ramirez S."/>
            <person name="Szollosi G.J."/>
            <person name="Szarkandi J.G."/>
            <person name="Papp V."/>
            <person name="Albert L."/>
            <person name="Andreopoulos W."/>
            <person name="Angelini C."/>
            <person name="Antonin V."/>
            <person name="Barry K.W."/>
            <person name="Bougher N.L."/>
            <person name="Buchanan P."/>
            <person name="Buyck B."/>
            <person name="Bense V."/>
            <person name="Catcheside P."/>
            <person name="Chovatia M."/>
            <person name="Cooper J."/>
            <person name="Damon W."/>
            <person name="Desjardin D."/>
            <person name="Finy P."/>
            <person name="Geml J."/>
            <person name="Haridas S."/>
            <person name="Hughes K."/>
            <person name="Justo A."/>
            <person name="Karasinski D."/>
            <person name="Kautmanova I."/>
            <person name="Kiss B."/>
            <person name="Kocsube S."/>
            <person name="Kotiranta H."/>
            <person name="LaButti K.M."/>
            <person name="Lechner B.E."/>
            <person name="Liimatainen K."/>
            <person name="Lipzen A."/>
            <person name="Lukacs Z."/>
            <person name="Mihaltcheva S."/>
            <person name="Morgado L.N."/>
            <person name="Niskanen T."/>
            <person name="Noordeloos M.E."/>
            <person name="Ohm R.A."/>
            <person name="Ortiz-Santana B."/>
            <person name="Ovrebo C."/>
            <person name="Racz N."/>
            <person name="Riley R."/>
            <person name="Savchenko A."/>
            <person name="Shiryaev A."/>
            <person name="Soop K."/>
            <person name="Spirin V."/>
            <person name="Szebenyi C."/>
            <person name="Tomsovsky M."/>
            <person name="Tulloss R.E."/>
            <person name="Uehling J."/>
            <person name="Grigoriev I.V."/>
            <person name="Vagvolgyi C."/>
            <person name="Papp T."/>
            <person name="Martin F.M."/>
            <person name="Miettinen O."/>
            <person name="Hibbett D.S."/>
            <person name="Nagy L.G."/>
        </authorList>
    </citation>
    <scope>NUCLEOTIDE SEQUENCE [LARGE SCALE GENOMIC DNA]</scope>
    <source>
        <strain evidence="11 12">HHB13444</strain>
    </source>
</reference>
<dbReference type="SUPFAM" id="SSF52743">
    <property type="entry name" value="Subtilisin-like"/>
    <property type="match status" value="1"/>
</dbReference>
<evidence type="ECO:0000313" key="12">
    <source>
        <dbReference type="Proteomes" id="UP000308197"/>
    </source>
</evidence>
<dbReference type="GO" id="GO:0008240">
    <property type="term" value="F:tripeptidyl-peptidase activity"/>
    <property type="evidence" value="ECO:0007669"/>
    <property type="project" value="TreeGrafter"/>
</dbReference>
<dbReference type="Gene3D" id="3.40.50.200">
    <property type="entry name" value="Peptidase S8/S53 domain"/>
    <property type="match status" value="1"/>
</dbReference>
<evidence type="ECO:0000256" key="2">
    <source>
        <dbReference type="ARBA" id="ARBA00022670"/>
    </source>
</evidence>
<organism evidence="11 12">
    <name type="scientific">Polyporus arcularius HHB13444</name>
    <dbReference type="NCBI Taxonomy" id="1314778"/>
    <lineage>
        <taxon>Eukaryota</taxon>
        <taxon>Fungi</taxon>
        <taxon>Dikarya</taxon>
        <taxon>Basidiomycota</taxon>
        <taxon>Agaricomycotina</taxon>
        <taxon>Agaricomycetes</taxon>
        <taxon>Polyporales</taxon>
        <taxon>Polyporaceae</taxon>
        <taxon>Polyporus</taxon>
    </lineage>
</organism>
<dbReference type="PANTHER" id="PTHR14218:SF19">
    <property type="entry name" value="SERINE PROTEASE AORO, PUTATIVE (AFU_ORTHOLOGUE AFUA_6G10250)-RELATED"/>
    <property type="match status" value="1"/>
</dbReference>
<dbReference type="CDD" id="cd04056">
    <property type="entry name" value="Peptidases_S53"/>
    <property type="match status" value="1"/>
</dbReference>
<dbReference type="GO" id="GO:0004252">
    <property type="term" value="F:serine-type endopeptidase activity"/>
    <property type="evidence" value="ECO:0007669"/>
    <property type="project" value="UniProtKB-UniRule"/>
</dbReference>
<comment type="subcellular location">
    <subcellularLocation>
        <location evidence="1">Secreted</location>
        <location evidence="1">Extracellular space</location>
    </subcellularLocation>
</comment>
<evidence type="ECO:0000256" key="3">
    <source>
        <dbReference type="ARBA" id="ARBA00022723"/>
    </source>
</evidence>
<dbReference type="Proteomes" id="UP000308197">
    <property type="component" value="Unassembled WGS sequence"/>
</dbReference>
<feature type="binding site" evidence="8">
    <location>
        <position position="580"/>
    </location>
    <ligand>
        <name>Ca(2+)</name>
        <dbReference type="ChEBI" id="CHEBI:29108"/>
    </ligand>
</feature>
<keyword evidence="2 8" id="KW-0645">Protease</keyword>
<keyword evidence="4 8" id="KW-0378">Hydrolase</keyword>
<evidence type="ECO:0000256" key="1">
    <source>
        <dbReference type="ARBA" id="ARBA00004239"/>
    </source>
</evidence>
<feature type="active site" description="Charge relay system" evidence="8">
    <location>
        <position position="537"/>
    </location>
</feature>
<dbReference type="STRING" id="1314778.A0A5C3PW51"/>